<evidence type="ECO:0000256" key="1">
    <source>
        <dbReference type="SAM" id="MobiDB-lite"/>
    </source>
</evidence>
<organism evidence="2 3">
    <name type="scientific">Aromia moschata</name>
    <dbReference type="NCBI Taxonomy" id="1265417"/>
    <lineage>
        <taxon>Eukaryota</taxon>
        <taxon>Metazoa</taxon>
        <taxon>Ecdysozoa</taxon>
        <taxon>Arthropoda</taxon>
        <taxon>Hexapoda</taxon>
        <taxon>Insecta</taxon>
        <taxon>Pterygota</taxon>
        <taxon>Neoptera</taxon>
        <taxon>Endopterygota</taxon>
        <taxon>Coleoptera</taxon>
        <taxon>Polyphaga</taxon>
        <taxon>Cucujiformia</taxon>
        <taxon>Chrysomeloidea</taxon>
        <taxon>Cerambycidae</taxon>
        <taxon>Cerambycinae</taxon>
        <taxon>Callichromatini</taxon>
        <taxon>Aromia</taxon>
    </lineage>
</organism>
<name>A0AAV8XVK4_9CUCU</name>
<gene>
    <name evidence="2" type="ORF">NQ318_002933</name>
</gene>
<dbReference type="AlphaFoldDB" id="A0AAV8XVK4"/>
<accession>A0AAV8XVK4</accession>
<dbReference type="PANTHER" id="PTHR35450">
    <property type="entry name" value="REVERSE TRANSCRIPTASE DOMAIN-CONTAINING PROTEIN"/>
    <property type="match status" value="1"/>
</dbReference>
<protein>
    <submittedName>
        <fullName evidence="2">Uncharacterized protein</fullName>
    </submittedName>
</protein>
<comment type="caution">
    <text evidence="2">The sequence shown here is derived from an EMBL/GenBank/DDBJ whole genome shotgun (WGS) entry which is preliminary data.</text>
</comment>
<proteinExistence type="predicted"/>
<dbReference type="PANTHER" id="PTHR35450:SF2">
    <property type="entry name" value="REVERSE TRANSCRIPTASE DOMAIN-CONTAINING PROTEIN"/>
    <property type="match status" value="1"/>
</dbReference>
<reference evidence="2" key="1">
    <citation type="journal article" date="2023" name="Insect Mol. Biol.">
        <title>Genome sequencing provides insights into the evolution of gene families encoding plant cell wall-degrading enzymes in longhorned beetles.</title>
        <authorList>
            <person name="Shin N.R."/>
            <person name="Okamura Y."/>
            <person name="Kirsch R."/>
            <person name="Pauchet Y."/>
        </authorList>
    </citation>
    <scope>NUCLEOTIDE SEQUENCE</scope>
    <source>
        <strain evidence="2">AMC_N1</strain>
    </source>
</reference>
<evidence type="ECO:0000313" key="3">
    <source>
        <dbReference type="Proteomes" id="UP001162162"/>
    </source>
</evidence>
<keyword evidence="3" id="KW-1185">Reference proteome</keyword>
<sequence>MAHGTRSRRRRTWKYLTKQVYDSSSTSALPPPPVIIKRYVTCSVQTENDLSESKKKSEPFDIHELESLQRITNIPIVETGWNYAENIYKRIKTSSSLAKWTLGHAEVSIHTMVEVATPAIVLFKGPITSIDQLVCKSLDIVEQTVPSINLPPEMKSARSYTNKRSSKIYRKYVRKKKSSHSKDVSPERHHRPDQREKLVMYTYREANMKNDENDFYNYANSILQQYLDGTNDLQKAHLGVYCASALILELNGQQVYTPNPNRKNKDSDTPMWKKRLEKNIDEYRADADILSEFLAGNNSRRVMAKTQAIARKAQIDLNNADHRQQLLNLKDLLRQKAKAKGARLRRYNKLTKRKQQNAALENNQKHNTVTWECEDDMINHTQLKKEFQEKYKSRVTKLLNMLLSGGNVIKAINSWAVPVLTYPFGIVKWSVTDLDELDRLTRRLLTKFRHLHTNSSVIRLYLLRRRGGRGLLNIKNQCLNQEASLRRKLLTNRDPLITAVAREDAGYTPLSLGCELIPIDIYWNTKQYVTDMGTKIARPVLKRADSVKQISNSVLASKYTVFAADRLDGALDVADKYVDKYLPAFDDQSVDEILATEVHFFLTEVDTLVYGPTGKAIHTIHHADRFSRKLKRRLTQRTIAEVKALKQQSTDAVHVLIYVAELVSVHFYLLLVPSLDDEMTINFSELITQDHKNFLSCAEYYTMTTTCFLGR</sequence>
<dbReference type="Proteomes" id="UP001162162">
    <property type="component" value="Unassembled WGS sequence"/>
</dbReference>
<dbReference type="EMBL" id="JAPWTK010000314">
    <property type="protein sequence ID" value="KAJ8942773.1"/>
    <property type="molecule type" value="Genomic_DNA"/>
</dbReference>
<feature type="region of interest" description="Disordered" evidence="1">
    <location>
        <begin position="172"/>
        <end position="194"/>
    </location>
</feature>
<evidence type="ECO:0000313" key="2">
    <source>
        <dbReference type="EMBL" id="KAJ8942773.1"/>
    </source>
</evidence>